<dbReference type="Pfam" id="PF00441">
    <property type="entry name" value="Acyl-CoA_dh_1"/>
    <property type="match status" value="1"/>
</dbReference>
<feature type="domain" description="Acyl-CoA dehydrogenase/oxidase C-terminal" evidence="7">
    <location>
        <begin position="271"/>
        <end position="425"/>
    </location>
</feature>
<dbReference type="InterPro" id="IPR009100">
    <property type="entry name" value="AcylCoA_DH/oxidase_NM_dom_sf"/>
</dbReference>
<dbReference type="InterPro" id="IPR050741">
    <property type="entry name" value="Acyl-CoA_dehydrogenase"/>
</dbReference>
<evidence type="ECO:0000313" key="10">
    <source>
        <dbReference type="EMBL" id="KAH7051154.1"/>
    </source>
</evidence>
<dbReference type="InterPro" id="IPR006089">
    <property type="entry name" value="Acyl-CoA_DH_CS"/>
</dbReference>
<comment type="cofactor">
    <cofactor evidence="1 6">
        <name>FAD</name>
        <dbReference type="ChEBI" id="CHEBI:57692"/>
    </cofactor>
</comment>
<accession>A0ABQ8GE91</accession>
<dbReference type="InterPro" id="IPR046373">
    <property type="entry name" value="Acyl-CoA_Oxase/DH_mid-dom_sf"/>
</dbReference>
<proteinExistence type="inferred from homology"/>
<dbReference type="InterPro" id="IPR013786">
    <property type="entry name" value="AcylCoA_DH/ox_N"/>
</dbReference>
<keyword evidence="3 6" id="KW-0285">Flavoprotein</keyword>
<dbReference type="InterPro" id="IPR036250">
    <property type="entry name" value="AcylCo_DH-like_C"/>
</dbReference>
<evidence type="ECO:0000259" key="7">
    <source>
        <dbReference type="Pfam" id="PF00441"/>
    </source>
</evidence>
<evidence type="ECO:0000256" key="1">
    <source>
        <dbReference type="ARBA" id="ARBA00001974"/>
    </source>
</evidence>
<evidence type="ECO:0000259" key="9">
    <source>
        <dbReference type="Pfam" id="PF02771"/>
    </source>
</evidence>
<gene>
    <name evidence="10" type="ORF">B0J12DRAFT_662183</name>
</gene>
<dbReference type="InterPro" id="IPR006091">
    <property type="entry name" value="Acyl-CoA_Oxase/DH_mid-dom"/>
</dbReference>
<evidence type="ECO:0000256" key="3">
    <source>
        <dbReference type="ARBA" id="ARBA00022630"/>
    </source>
</evidence>
<reference evidence="10 11" key="1">
    <citation type="journal article" date="2021" name="Nat. Commun.">
        <title>Genetic determinants of endophytism in the Arabidopsis root mycobiome.</title>
        <authorList>
            <person name="Mesny F."/>
            <person name="Miyauchi S."/>
            <person name="Thiergart T."/>
            <person name="Pickel B."/>
            <person name="Atanasova L."/>
            <person name="Karlsson M."/>
            <person name="Huettel B."/>
            <person name="Barry K.W."/>
            <person name="Haridas S."/>
            <person name="Chen C."/>
            <person name="Bauer D."/>
            <person name="Andreopoulos W."/>
            <person name="Pangilinan J."/>
            <person name="LaButti K."/>
            <person name="Riley R."/>
            <person name="Lipzen A."/>
            <person name="Clum A."/>
            <person name="Drula E."/>
            <person name="Henrissat B."/>
            <person name="Kohler A."/>
            <person name="Grigoriev I.V."/>
            <person name="Martin F.M."/>
            <person name="Hacquard S."/>
        </authorList>
    </citation>
    <scope>NUCLEOTIDE SEQUENCE [LARGE SCALE GENOMIC DNA]</scope>
    <source>
        <strain evidence="10 11">MPI-SDFR-AT-0080</strain>
    </source>
</reference>
<evidence type="ECO:0000256" key="4">
    <source>
        <dbReference type="ARBA" id="ARBA00022827"/>
    </source>
</evidence>
<dbReference type="InterPro" id="IPR037069">
    <property type="entry name" value="AcylCoA_DH/ox_N_sf"/>
</dbReference>
<dbReference type="SUPFAM" id="SSF56645">
    <property type="entry name" value="Acyl-CoA dehydrogenase NM domain-like"/>
    <property type="match status" value="1"/>
</dbReference>
<feature type="domain" description="Acyl-CoA dehydrogenase/oxidase N-terminal" evidence="9">
    <location>
        <begin position="34"/>
        <end position="161"/>
    </location>
</feature>
<dbReference type="SUPFAM" id="SSF47203">
    <property type="entry name" value="Acyl-CoA dehydrogenase C-terminal domain-like"/>
    <property type="match status" value="1"/>
</dbReference>
<feature type="domain" description="Acyl-CoA oxidase/dehydrogenase middle" evidence="8">
    <location>
        <begin position="165"/>
        <end position="256"/>
    </location>
</feature>
<dbReference type="PANTHER" id="PTHR48083">
    <property type="entry name" value="MEDIUM-CHAIN SPECIFIC ACYL-COA DEHYDROGENASE, MITOCHONDRIAL-RELATED"/>
    <property type="match status" value="1"/>
</dbReference>
<evidence type="ECO:0000256" key="2">
    <source>
        <dbReference type="ARBA" id="ARBA00009347"/>
    </source>
</evidence>
<organism evidence="10 11">
    <name type="scientific">Macrophomina phaseolina</name>
    <dbReference type="NCBI Taxonomy" id="35725"/>
    <lineage>
        <taxon>Eukaryota</taxon>
        <taxon>Fungi</taxon>
        <taxon>Dikarya</taxon>
        <taxon>Ascomycota</taxon>
        <taxon>Pezizomycotina</taxon>
        <taxon>Dothideomycetes</taxon>
        <taxon>Dothideomycetes incertae sedis</taxon>
        <taxon>Botryosphaeriales</taxon>
        <taxon>Botryosphaeriaceae</taxon>
        <taxon>Macrophomina</taxon>
    </lineage>
</organism>
<keyword evidence="11" id="KW-1185">Reference proteome</keyword>
<comment type="caution">
    <text evidence="10">The sequence shown here is derived from an EMBL/GenBank/DDBJ whole genome shotgun (WGS) entry which is preliminary data.</text>
</comment>
<comment type="similarity">
    <text evidence="2 6">Belongs to the acyl-CoA dehydrogenase family.</text>
</comment>
<keyword evidence="5 6" id="KW-0560">Oxidoreductase</keyword>
<dbReference type="InterPro" id="IPR009075">
    <property type="entry name" value="AcylCo_DH/oxidase_C"/>
</dbReference>
<evidence type="ECO:0000256" key="5">
    <source>
        <dbReference type="ARBA" id="ARBA00023002"/>
    </source>
</evidence>
<dbReference type="PANTHER" id="PTHR48083:SF28">
    <property type="entry name" value="ACYL-COA DEHYDROGENASE FAMILY PROTEIN (AFU_ORTHOLOGUE AFUA_6G10880)-RELATED"/>
    <property type="match status" value="1"/>
</dbReference>
<dbReference type="Gene3D" id="2.40.110.10">
    <property type="entry name" value="Butyryl-CoA Dehydrogenase, subunit A, domain 2"/>
    <property type="match status" value="1"/>
</dbReference>
<dbReference type="Pfam" id="PF02770">
    <property type="entry name" value="Acyl-CoA_dh_M"/>
    <property type="match status" value="1"/>
</dbReference>
<evidence type="ECO:0000259" key="8">
    <source>
        <dbReference type="Pfam" id="PF02770"/>
    </source>
</evidence>
<evidence type="ECO:0000256" key="6">
    <source>
        <dbReference type="RuleBase" id="RU362125"/>
    </source>
</evidence>
<dbReference type="Gene3D" id="1.20.140.10">
    <property type="entry name" value="Butyryl-CoA Dehydrogenase, subunit A, domain 3"/>
    <property type="match status" value="1"/>
</dbReference>
<dbReference type="Proteomes" id="UP000774617">
    <property type="component" value="Unassembled WGS sequence"/>
</dbReference>
<protein>
    <submittedName>
        <fullName evidence="10">Acyl-CoA dehydrogenase</fullName>
    </submittedName>
</protein>
<dbReference type="Gene3D" id="1.10.540.10">
    <property type="entry name" value="Acyl-CoA dehydrogenase/oxidase, N-terminal domain"/>
    <property type="match status" value="1"/>
</dbReference>
<keyword evidence="4 6" id="KW-0274">FAD</keyword>
<evidence type="ECO:0000313" key="11">
    <source>
        <dbReference type="Proteomes" id="UP000774617"/>
    </source>
</evidence>
<dbReference type="Pfam" id="PF02771">
    <property type="entry name" value="Acyl-CoA_dh_N"/>
    <property type="match status" value="1"/>
</dbReference>
<dbReference type="PROSITE" id="PS00072">
    <property type="entry name" value="ACYL_COA_DH_1"/>
    <property type="match status" value="1"/>
</dbReference>
<name>A0ABQ8GE91_9PEZI</name>
<sequence>MSNNANTNPWIYGSTVPYAEPPWSRGIPSPYIKDSHRHLRHAMRQWVEEHIIPFAHEWEEATTVPHSAYVDAAKAGLLMPMAAGSRIPEEWWGRFPIMGDVRPEEWDGFHDFVIHDELMRVGGIGVVNALIGGVTLAIPPIQKFGSKELKKRVVTEVLSGQKRLCLAITEPNAGSDVQGIATEAQLSADGKFFIVDGQKKWITSGMYADYFLTLVKDPQGGQTLLVIPRVEGLETRHMKMSGSSSAGTAFVEFNEVRVPIENVVGERGKAFKYIVANFNHERLFIAFQSLRSARVCLEDSMSYALSRETFGKKLIDHPVIRFKFAHMSRETEALQAWIESMVFQNGALSPQDATLYLAGPTAQLKAHSGIVLEHVVREAIQIMGGIGLTRGGRGERVERIWRDVKAITVPGGSEEILLDLAVRRALKVKELLSGDRQTKL</sequence>
<dbReference type="EMBL" id="JAGTJR010000012">
    <property type="protein sequence ID" value="KAH7051154.1"/>
    <property type="molecule type" value="Genomic_DNA"/>
</dbReference>